<dbReference type="GO" id="GO:0005524">
    <property type="term" value="F:ATP binding"/>
    <property type="evidence" value="ECO:0007669"/>
    <property type="project" value="UniProtKB-KW"/>
</dbReference>
<evidence type="ECO:0000256" key="4">
    <source>
        <dbReference type="ARBA" id="ARBA00022840"/>
    </source>
</evidence>
<dbReference type="GO" id="GO:0005737">
    <property type="term" value="C:cytoplasm"/>
    <property type="evidence" value="ECO:0007669"/>
    <property type="project" value="TreeGrafter"/>
</dbReference>
<dbReference type="PROSITE" id="PS50146">
    <property type="entry name" value="DAGK"/>
    <property type="match status" value="1"/>
</dbReference>
<keyword evidence="2" id="KW-0547">Nucleotide-binding</keyword>
<organism evidence="6 8">
    <name type="scientific">Peronospora matthiolae</name>
    <dbReference type="NCBI Taxonomy" id="2874970"/>
    <lineage>
        <taxon>Eukaryota</taxon>
        <taxon>Sar</taxon>
        <taxon>Stramenopiles</taxon>
        <taxon>Oomycota</taxon>
        <taxon>Peronosporomycetes</taxon>
        <taxon>Peronosporales</taxon>
        <taxon>Peronosporaceae</taxon>
        <taxon>Peronospora</taxon>
    </lineage>
</organism>
<evidence type="ECO:0000256" key="1">
    <source>
        <dbReference type="ARBA" id="ARBA00022679"/>
    </source>
</evidence>
<proteinExistence type="predicted"/>
<sequence>MEETALCKRHLQSPVSVTCRLYASERRGDEPKRLQLTARGIELHSVVASSVSSVSDLIPWCWILGASECTRSIRHRFVPVDEADSDLENDREFVVFGCMPKSEKLSGRGGLLGCLTSLAMAVLPSALTGSTSENAGVDRVLVQWLFKCEANDMGGEVATTIVKAIQFFADPRAGEMTEKLLDGYEDLPLRKFLVVINPAGGTGDAQQTYEQQVAPVFEQANIVVETVVTRHAGHATKLMAEVPLNQFDCIVAVGGDGLLSEMLQGLMQRKNWQQAVPQPLGIIPGGSGNGLSASLLSRAGEQPTVLNAAYSLVKGHVEDLDLFSATNGNGADMYGFLSLEWAFVADMDINSERYRFFGDLRFFIATALQIFGFGRTNYPGRLRYRAVKNEEPLPETYHDAFSSTVATAKPICACLEEEQDSRNAEKWLEMQGSFYMFWGMNTSHAAADAHIAPTADISDGLFHLMLVSGARYSRFQLARLMMGIEDGSHLDLDRVQLIRTRAFTIRASNANDLICVDGELFPGPEIKVEVHRGLGRILCLPAKKDK</sequence>
<dbReference type="SMART" id="SM00046">
    <property type="entry name" value="DAGKc"/>
    <property type="match status" value="1"/>
</dbReference>
<evidence type="ECO:0000259" key="5">
    <source>
        <dbReference type="PROSITE" id="PS50146"/>
    </source>
</evidence>
<evidence type="ECO:0000313" key="8">
    <source>
        <dbReference type="Proteomes" id="UP001162060"/>
    </source>
</evidence>
<dbReference type="InterPro" id="IPR050187">
    <property type="entry name" value="Lipid_Phosphate_FormReg"/>
</dbReference>
<dbReference type="InterPro" id="IPR017438">
    <property type="entry name" value="ATP-NAD_kinase_N"/>
</dbReference>
<evidence type="ECO:0000313" key="6">
    <source>
        <dbReference type="EMBL" id="CAK7908268.1"/>
    </source>
</evidence>
<dbReference type="InterPro" id="IPR045540">
    <property type="entry name" value="YegS/DAGK_C"/>
</dbReference>
<dbReference type="GO" id="GO:0046512">
    <property type="term" value="P:sphingosine biosynthetic process"/>
    <property type="evidence" value="ECO:0007669"/>
    <property type="project" value="TreeGrafter"/>
</dbReference>
<dbReference type="AlphaFoldDB" id="A0AAV1TAU4"/>
<dbReference type="InterPro" id="IPR001206">
    <property type="entry name" value="Diacylglycerol_kinase_cat_dom"/>
</dbReference>
<dbReference type="SUPFAM" id="SSF111331">
    <property type="entry name" value="NAD kinase/diacylglycerol kinase-like"/>
    <property type="match status" value="1"/>
</dbReference>
<gene>
    <name evidence="6" type="ORF">PM001_LOCUS3692</name>
    <name evidence="7" type="ORF">PM001_LOCUS3830</name>
</gene>
<dbReference type="EMBL" id="CAKLBY020000035">
    <property type="protein sequence ID" value="CAK7908940.1"/>
    <property type="molecule type" value="Genomic_DNA"/>
</dbReference>
<keyword evidence="1" id="KW-0808">Transferase</keyword>
<dbReference type="PANTHER" id="PTHR12358:SF31">
    <property type="entry name" value="ACYLGLYCEROL KINASE, MITOCHONDRIAL"/>
    <property type="match status" value="1"/>
</dbReference>
<evidence type="ECO:0000256" key="3">
    <source>
        <dbReference type="ARBA" id="ARBA00022777"/>
    </source>
</evidence>
<dbReference type="PANTHER" id="PTHR12358">
    <property type="entry name" value="SPHINGOSINE KINASE"/>
    <property type="match status" value="1"/>
</dbReference>
<reference evidence="6" key="1">
    <citation type="submission" date="2024-01" db="EMBL/GenBank/DDBJ databases">
        <authorList>
            <person name="Webb A."/>
        </authorList>
    </citation>
    <scope>NUCLEOTIDE SEQUENCE</scope>
    <source>
        <strain evidence="6">Pm1</strain>
    </source>
</reference>
<evidence type="ECO:0000313" key="7">
    <source>
        <dbReference type="EMBL" id="CAK7908940.1"/>
    </source>
</evidence>
<dbReference type="GO" id="GO:0001727">
    <property type="term" value="F:lipid kinase activity"/>
    <property type="evidence" value="ECO:0007669"/>
    <property type="project" value="TreeGrafter"/>
</dbReference>
<dbReference type="Pfam" id="PF19279">
    <property type="entry name" value="YegS_C"/>
    <property type="match status" value="1"/>
</dbReference>
<dbReference type="GO" id="GO:0016020">
    <property type="term" value="C:membrane"/>
    <property type="evidence" value="ECO:0007669"/>
    <property type="project" value="TreeGrafter"/>
</dbReference>
<dbReference type="Gene3D" id="2.60.200.40">
    <property type="match status" value="1"/>
</dbReference>
<accession>A0AAV1TAU4</accession>
<keyword evidence="3" id="KW-0418">Kinase</keyword>
<dbReference type="Gene3D" id="3.40.50.10330">
    <property type="entry name" value="Probable inorganic polyphosphate/atp-NAD kinase, domain 1"/>
    <property type="match status" value="1"/>
</dbReference>
<dbReference type="EMBL" id="CAKLBY020000035">
    <property type="protein sequence ID" value="CAK7908268.1"/>
    <property type="molecule type" value="Genomic_DNA"/>
</dbReference>
<evidence type="ECO:0000256" key="2">
    <source>
        <dbReference type="ARBA" id="ARBA00022741"/>
    </source>
</evidence>
<dbReference type="Proteomes" id="UP001162060">
    <property type="component" value="Unassembled WGS sequence"/>
</dbReference>
<dbReference type="InterPro" id="IPR016064">
    <property type="entry name" value="NAD/diacylglycerol_kinase_sf"/>
</dbReference>
<keyword evidence="4" id="KW-0067">ATP-binding</keyword>
<feature type="domain" description="DAGKc" evidence="5">
    <location>
        <begin position="187"/>
        <end position="329"/>
    </location>
</feature>
<name>A0AAV1TAU4_9STRA</name>
<protein>
    <recommendedName>
        <fullName evidence="5">DAGKc domain-containing protein</fullName>
    </recommendedName>
</protein>
<dbReference type="Pfam" id="PF00781">
    <property type="entry name" value="DAGK_cat"/>
    <property type="match status" value="1"/>
</dbReference>
<comment type="caution">
    <text evidence="6">The sequence shown here is derived from an EMBL/GenBank/DDBJ whole genome shotgun (WGS) entry which is preliminary data.</text>
</comment>